<dbReference type="GO" id="GO:0006325">
    <property type="term" value="P:chromatin organization"/>
    <property type="evidence" value="ECO:0007669"/>
    <property type="project" value="UniProtKB-KW"/>
</dbReference>
<dbReference type="Gene3D" id="2.30.30.140">
    <property type="match status" value="2"/>
</dbReference>
<feature type="domain" description="Tudor" evidence="4">
    <location>
        <begin position="59"/>
        <end position="116"/>
    </location>
</feature>
<sequence>MKMQGDDPPYLSVGTAVSAKYKGAFCEAKVSKVVRVVKCKVTYKMGLGTATVSDEQIKGPLRVGQVVQAKHSDKKEYVEATIAKIQDCSQYTVVFDDGDITTLRRTALCLKSGRHFNESETLDQLPLTHPEHFGNPVVGGRRGRRSRQMKEDSSEGEVEEENEPDLEVYTMEVGRVVCVEASDKKRNKDNWFPGLVVMPSAQPTVRINVKDEFLVRSFKDGRYYTVPQKEVSEFSRDMASKVESTMLAEAVEKVMRYLDNDELPVHWERSLLFHNSLQTASSDSDENFSDIYAKAKRRKKYRAKSTSELGDSDEFDTVCASFAMKLRKMQPRQQILAESMMHKIITHGLLNQLSENVDIVNTRFIPAAYLQWKPAVARRSSTPLKSPSEYSSCTSISNNYESF</sequence>
<feature type="region of interest" description="Disordered" evidence="3">
    <location>
        <begin position="126"/>
        <end position="163"/>
    </location>
</feature>
<name>A0A1Y1KHJ0_PHOPY</name>
<evidence type="ECO:0000256" key="2">
    <source>
        <dbReference type="ARBA" id="ARBA00023125"/>
    </source>
</evidence>
<dbReference type="InterPro" id="IPR002999">
    <property type="entry name" value="Tudor"/>
</dbReference>
<keyword evidence="1" id="KW-0156">Chromatin regulator</keyword>
<dbReference type="InterPro" id="IPR012603">
    <property type="entry name" value="ARID4A/B_PWWP"/>
</dbReference>
<evidence type="ECO:0000256" key="3">
    <source>
        <dbReference type="SAM" id="MobiDB-lite"/>
    </source>
</evidence>
<feature type="compositionally biased region" description="Acidic residues" evidence="3">
    <location>
        <begin position="154"/>
        <end position="163"/>
    </location>
</feature>
<dbReference type="PANTHER" id="PTHR13964:SF27">
    <property type="entry name" value="HAT-TRICK, ISOFORM D"/>
    <property type="match status" value="1"/>
</dbReference>
<dbReference type="GO" id="GO:0005634">
    <property type="term" value="C:nucleus"/>
    <property type="evidence" value="ECO:0007669"/>
    <property type="project" value="TreeGrafter"/>
</dbReference>
<dbReference type="AlphaFoldDB" id="A0A1Y1KHJ0"/>
<dbReference type="Pfam" id="PF08169">
    <property type="entry name" value="RBB1NT"/>
    <property type="match status" value="1"/>
</dbReference>
<dbReference type="SMART" id="SM00333">
    <property type="entry name" value="TUDOR"/>
    <property type="match status" value="1"/>
</dbReference>
<protein>
    <recommendedName>
        <fullName evidence="4">Tudor domain-containing protein</fullName>
    </recommendedName>
</protein>
<dbReference type="GO" id="GO:0000976">
    <property type="term" value="F:transcription cis-regulatory region binding"/>
    <property type="evidence" value="ECO:0007669"/>
    <property type="project" value="TreeGrafter"/>
</dbReference>
<evidence type="ECO:0000313" key="5">
    <source>
        <dbReference type="EMBL" id="JAV60048.1"/>
    </source>
</evidence>
<reference evidence="5" key="1">
    <citation type="journal article" date="2016" name="Sci. Rep.">
        <title>Molecular characterization of firefly nuptial gifts: a multi-omics approach sheds light on postcopulatory sexual selection.</title>
        <authorList>
            <person name="Al-Wathiqui N."/>
            <person name="Fallon T.R."/>
            <person name="South A."/>
            <person name="Weng J.K."/>
            <person name="Lewis S.M."/>
        </authorList>
    </citation>
    <scope>NUCLEOTIDE SEQUENCE</scope>
</reference>
<dbReference type="SUPFAM" id="SSF63748">
    <property type="entry name" value="Tudor/PWWP/MBT"/>
    <property type="match status" value="1"/>
</dbReference>
<dbReference type="CDD" id="cd20390">
    <property type="entry name" value="Tudor_ARID4_rpt2"/>
    <property type="match status" value="1"/>
</dbReference>
<dbReference type="FunFam" id="2.30.30.140:FF:000009">
    <property type="entry name" value="AT-rich interactive domain-containing protein 4B"/>
    <property type="match status" value="1"/>
</dbReference>
<evidence type="ECO:0000259" key="4">
    <source>
        <dbReference type="SMART" id="SM00333"/>
    </source>
</evidence>
<proteinExistence type="predicted"/>
<dbReference type="EMBL" id="GEZM01085247">
    <property type="protein sequence ID" value="JAV60048.1"/>
    <property type="molecule type" value="Transcribed_RNA"/>
</dbReference>
<dbReference type="PANTHER" id="PTHR13964">
    <property type="entry name" value="RBP-RELATED"/>
    <property type="match status" value="1"/>
</dbReference>
<evidence type="ECO:0000256" key="1">
    <source>
        <dbReference type="ARBA" id="ARBA00022853"/>
    </source>
</evidence>
<accession>A0A1Y1KHJ0</accession>
<dbReference type="InterPro" id="IPR051232">
    <property type="entry name" value="ARID/SWI1_ChromRemod"/>
</dbReference>
<organism evidence="5">
    <name type="scientific">Photinus pyralis</name>
    <name type="common">Common eastern firefly</name>
    <name type="synonym">Lampyris pyralis</name>
    <dbReference type="NCBI Taxonomy" id="7054"/>
    <lineage>
        <taxon>Eukaryota</taxon>
        <taxon>Metazoa</taxon>
        <taxon>Ecdysozoa</taxon>
        <taxon>Arthropoda</taxon>
        <taxon>Hexapoda</taxon>
        <taxon>Insecta</taxon>
        <taxon>Pterygota</taxon>
        <taxon>Neoptera</taxon>
        <taxon>Endopterygota</taxon>
        <taxon>Coleoptera</taxon>
        <taxon>Polyphaga</taxon>
        <taxon>Elateriformia</taxon>
        <taxon>Elateroidea</taxon>
        <taxon>Lampyridae</taxon>
        <taxon>Lampyrinae</taxon>
        <taxon>Photinus</taxon>
    </lineage>
</organism>
<dbReference type="GO" id="GO:0006357">
    <property type="term" value="P:regulation of transcription by RNA polymerase II"/>
    <property type="evidence" value="ECO:0007669"/>
    <property type="project" value="TreeGrafter"/>
</dbReference>
<keyword evidence="2" id="KW-0238">DNA-binding</keyword>